<proteinExistence type="predicted"/>
<organism evidence="1 2">
    <name type="scientific">Coemansia helicoidea</name>
    <dbReference type="NCBI Taxonomy" id="1286919"/>
    <lineage>
        <taxon>Eukaryota</taxon>
        <taxon>Fungi</taxon>
        <taxon>Fungi incertae sedis</taxon>
        <taxon>Zoopagomycota</taxon>
        <taxon>Kickxellomycotina</taxon>
        <taxon>Kickxellomycetes</taxon>
        <taxon>Kickxellales</taxon>
        <taxon>Kickxellaceae</taxon>
        <taxon>Coemansia</taxon>
    </lineage>
</organism>
<accession>A0ACC1LBK1</accession>
<keyword evidence="2" id="KW-1185">Reference proteome</keyword>
<evidence type="ECO:0000313" key="2">
    <source>
        <dbReference type="Proteomes" id="UP001140087"/>
    </source>
</evidence>
<reference evidence="1" key="1">
    <citation type="submission" date="2022-07" db="EMBL/GenBank/DDBJ databases">
        <title>Phylogenomic reconstructions and comparative analyses of Kickxellomycotina fungi.</title>
        <authorList>
            <person name="Reynolds N.K."/>
            <person name="Stajich J.E."/>
            <person name="Barry K."/>
            <person name="Grigoriev I.V."/>
            <person name="Crous P."/>
            <person name="Smith M.E."/>
        </authorList>
    </citation>
    <scope>NUCLEOTIDE SEQUENCE</scope>
    <source>
        <strain evidence="1">BCRC 34780</strain>
    </source>
</reference>
<dbReference type="EMBL" id="JANBUN010000272">
    <property type="protein sequence ID" value="KAJ2805168.1"/>
    <property type="molecule type" value="Genomic_DNA"/>
</dbReference>
<name>A0ACC1LBK1_9FUNG</name>
<evidence type="ECO:0000313" key="1">
    <source>
        <dbReference type="EMBL" id="KAJ2805168.1"/>
    </source>
</evidence>
<protein>
    <submittedName>
        <fullName evidence="1">AP-3 complex subunit beta</fullName>
    </submittedName>
</protein>
<comment type="caution">
    <text evidence="1">The sequence shown here is derived from an EMBL/GenBank/DDBJ whole genome shotgun (WGS) entry which is preliminary data.</text>
</comment>
<sequence length="835" mass="88330">MTEYLSKAVALAQDAARLSLRFSEGLMDNALEFGLDTPGSFYDNAEFRLAQVRRALATGTDKEKLAAMKQLLAVVARGLDASEYFADVVKNVASGSLEVRRLVYIYLLRYAEQEQDLALLSVNTFQRDLADSNQVIRAMALRVMSSIRVPAIGPIVMLAVRRLSADPSPHVRRAAALAVPKLLRLAVPKLLRLDPELRSELVVAVNAMLGEASPLAVGAVIRAFSAVCPGQHDQVHKHFRCWCAVLPDIDEWGQIELIKLLAAYARTQFARPADDDALDPDHLLLLEAARPLLHSRNSAVVMAAVSAYCHLAPPAWLAVVAKPLVRLLRASRETGFVALRSALHVAQRQPAVLYPHVRSFFVAASDAPFARRLKLQVLAAVVAAETAGAIVPEVATYAESAQADVSAGAVAVLLACAQRVRVSSVDCFRTLLLLAGDGRAGVATAAMGAVRVLLLDGTIRDLHDRSMTLYDILCYLARALDGCKADGARAHVFALVAEFAESKFGVLHALDVLRAGARSFGTEGNQAKMQLLELGARLCLARGRDGESLAGEHGSTLTALYTYVQTLARYDTSFEVRDRARALRALVPLAGDEAHSETMTHVAGAPLAAELLGSAASVAALVPAGEAAPGYTVGSLSLTMGRCVDGYDPLPDWPAEAPKGVDRGALPGAAGAVGAARGAQPVFIAGLSGRSQQQAATRAEYSTPGSTTAGGGGGDDDLDAFLNSEDKPVSYQPAGMLPAAAVVFEQPALGSGSEYSSSSEYSSGETGDSSQEEGEDNSPDGESSGTSRSPASSSDDDDEQKPLTGISRSNRNSSSSSSDELDTRLPIEDTSKYWQ</sequence>
<dbReference type="Proteomes" id="UP001140087">
    <property type="component" value="Unassembled WGS sequence"/>
</dbReference>
<gene>
    <name evidence="1" type="primary">APL6</name>
    <name evidence="1" type="ORF">H4R21_001363</name>
</gene>